<proteinExistence type="predicted"/>
<reference evidence="1 2" key="1">
    <citation type="journal article" date="2020" name="Nat. Food">
        <title>A phased Vanilla planifolia genome enables genetic improvement of flavour and production.</title>
        <authorList>
            <person name="Hasing T."/>
            <person name="Tang H."/>
            <person name="Brym M."/>
            <person name="Khazi F."/>
            <person name="Huang T."/>
            <person name="Chambers A.H."/>
        </authorList>
    </citation>
    <scope>NUCLEOTIDE SEQUENCE [LARGE SCALE GENOMIC DNA]</scope>
    <source>
        <tissue evidence="1">Leaf</tissue>
    </source>
</reference>
<comment type="caution">
    <text evidence="1">The sequence shown here is derived from an EMBL/GenBank/DDBJ whole genome shotgun (WGS) entry which is preliminary data.</text>
</comment>
<evidence type="ECO:0000313" key="1">
    <source>
        <dbReference type="EMBL" id="KAG0454112.1"/>
    </source>
</evidence>
<dbReference type="AlphaFoldDB" id="A0A835PM84"/>
<organism evidence="1 2">
    <name type="scientific">Vanilla planifolia</name>
    <name type="common">Vanilla</name>
    <dbReference type="NCBI Taxonomy" id="51239"/>
    <lineage>
        <taxon>Eukaryota</taxon>
        <taxon>Viridiplantae</taxon>
        <taxon>Streptophyta</taxon>
        <taxon>Embryophyta</taxon>
        <taxon>Tracheophyta</taxon>
        <taxon>Spermatophyta</taxon>
        <taxon>Magnoliopsida</taxon>
        <taxon>Liliopsida</taxon>
        <taxon>Asparagales</taxon>
        <taxon>Orchidaceae</taxon>
        <taxon>Vanilloideae</taxon>
        <taxon>Vanilleae</taxon>
        <taxon>Vanilla</taxon>
    </lineage>
</organism>
<protein>
    <submittedName>
        <fullName evidence="1">Uncharacterized protein</fullName>
    </submittedName>
</protein>
<dbReference type="Proteomes" id="UP000639772">
    <property type="component" value="Unassembled WGS sequence"/>
</dbReference>
<accession>A0A835PM84</accession>
<name>A0A835PM84_VANPL</name>
<dbReference type="EMBL" id="JADCNM010000014">
    <property type="protein sequence ID" value="KAG0454112.1"/>
    <property type="molecule type" value="Genomic_DNA"/>
</dbReference>
<evidence type="ECO:0000313" key="2">
    <source>
        <dbReference type="Proteomes" id="UP000639772"/>
    </source>
</evidence>
<sequence length="100" mass="11172">MFGWSTGKSQSLYLLLDHLSDGKEAERSGGGGSCHAVMLPLCWPLLHASSSTRYYRRHCGGRLTGLPWPQGAPRSHCPAKWESWLSLRRKTRSAAEDWST</sequence>
<gene>
    <name evidence="1" type="ORF">HPP92_025416</name>
</gene>